<evidence type="ECO:0000313" key="1">
    <source>
        <dbReference type="EMBL" id="RGE46628.1"/>
    </source>
</evidence>
<accession>A0A373FR43</accession>
<sequence>MQLLYYPFQRPSSVPPQDELRENPRSFWVNHKCPNLKSEESRAVRKAARDAFLQIFHSSDMFVVYRKDFLWEHVFGFAVGSHTNEMLAGALELCRMAHQSLEDGCSERPSPALSEMDALMEHGLINSKFFRDRLTLHRPSLSSGDPLYSQWTPYVDVEWTLVAPVEPYEEGFHVEIGNDLHRVIRIDFDNQQEWFGFIDAILAYADLPEKGYRRS</sequence>
<proteinExistence type="predicted"/>
<keyword evidence="2" id="KW-1185">Reference proteome</keyword>
<organism evidence="1 2">
    <name type="scientific">Comamonas testosteroni</name>
    <name type="common">Pseudomonas testosteroni</name>
    <dbReference type="NCBI Taxonomy" id="285"/>
    <lineage>
        <taxon>Bacteria</taxon>
        <taxon>Pseudomonadati</taxon>
        <taxon>Pseudomonadota</taxon>
        <taxon>Betaproteobacteria</taxon>
        <taxon>Burkholderiales</taxon>
        <taxon>Comamonadaceae</taxon>
        <taxon>Comamonas</taxon>
    </lineage>
</organism>
<dbReference type="Proteomes" id="UP000261948">
    <property type="component" value="Unassembled WGS sequence"/>
</dbReference>
<dbReference type="EMBL" id="QURR01000002">
    <property type="protein sequence ID" value="RGE46628.1"/>
    <property type="molecule type" value="Genomic_DNA"/>
</dbReference>
<dbReference type="AlphaFoldDB" id="A0A373FR43"/>
<reference evidence="1 2" key="1">
    <citation type="submission" date="2018-08" db="EMBL/GenBank/DDBJ databases">
        <title>Comamonas testosteroni strain SWCO2.</title>
        <authorList>
            <person name="Jiang N."/>
            <person name="Zhang X.Z."/>
        </authorList>
    </citation>
    <scope>NUCLEOTIDE SEQUENCE [LARGE SCALE GENOMIC DNA]</scope>
    <source>
        <strain evidence="1 2">SWCO2</strain>
    </source>
</reference>
<name>A0A373FR43_COMTE</name>
<evidence type="ECO:0000313" key="2">
    <source>
        <dbReference type="Proteomes" id="UP000261948"/>
    </source>
</evidence>
<gene>
    <name evidence="1" type="ORF">DZC30_02305</name>
</gene>
<protein>
    <submittedName>
        <fullName evidence="1">Uncharacterized protein</fullName>
    </submittedName>
</protein>
<comment type="caution">
    <text evidence="1">The sequence shown here is derived from an EMBL/GenBank/DDBJ whole genome shotgun (WGS) entry which is preliminary data.</text>
</comment>